<keyword evidence="2" id="KW-1185">Reference proteome</keyword>
<protein>
    <submittedName>
        <fullName evidence="1">Uncharacterized protein</fullName>
    </submittedName>
</protein>
<reference evidence="1 2" key="1">
    <citation type="journal article" date="2024" name="G3 (Bethesda)">
        <title>Genome assembly of Hibiscus sabdariffa L. provides insights into metabolisms of medicinal natural products.</title>
        <authorList>
            <person name="Kim T."/>
        </authorList>
    </citation>
    <scope>NUCLEOTIDE SEQUENCE [LARGE SCALE GENOMIC DNA]</scope>
    <source>
        <strain evidence="1">TK-2024</strain>
        <tissue evidence="1">Old leaves</tissue>
    </source>
</reference>
<organism evidence="1 2">
    <name type="scientific">Hibiscus sabdariffa</name>
    <name type="common">roselle</name>
    <dbReference type="NCBI Taxonomy" id="183260"/>
    <lineage>
        <taxon>Eukaryota</taxon>
        <taxon>Viridiplantae</taxon>
        <taxon>Streptophyta</taxon>
        <taxon>Embryophyta</taxon>
        <taxon>Tracheophyta</taxon>
        <taxon>Spermatophyta</taxon>
        <taxon>Magnoliopsida</taxon>
        <taxon>eudicotyledons</taxon>
        <taxon>Gunneridae</taxon>
        <taxon>Pentapetalae</taxon>
        <taxon>rosids</taxon>
        <taxon>malvids</taxon>
        <taxon>Malvales</taxon>
        <taxon>Malvaceae</taxon>
        <taxon>Malvoideae</taxon>
        <taxon>Hibiscus</taxon>
    </lineage>
</organism>
<evidence type="ECO:0000313" key="2">
    <source>
        <dbReference type="Proteomes" id="UP001396334"/>
    </source>
</evidence>
<dbReference type="Proteomes" id="UP001396334">
    <property type="component" value="Unassembled WGS sequence"/>
</dbReference>
<accession>A0ABR2QPA6</accession>
<sequence length="70" mass="7896">MLGCLFVGVDASFMEFLFRRAALLRFKDTISVDCRQWHDSGYPRTESWNKSIVAVALPVISMQTTQPSVA</sequence>
<gene>
    <name evidence="1" type="ORF">V6N11_025099</name>
</gene>
<comment type="caution">
    <text evidence="1">The sequence shown here is derived from an EMBL/GenBank/DDBJ whole genome shotgun (WGS) entry which is preliminary data.</text>
</comment>
<dbReference type="EMBL" id="JBBPBN010000035">
    <property type="protein sequence ID" value="KAK9002420.1"/>
    <property type="molecule type" value="Genomic_DNA"/>
</dbReference>
<name>A0ABR2QPA6_9ROSI</name>
<proteinExistence type="predicted"/>
<evidence type="ECO:0000313" key="1">
    <source>
        <dbReference type="EMBL" id="KAK9002420.1"/>
    </source>
</evidence>